<reference evidence="2 3" key="1">
    <citation type="journal article" date="2024" name="J Genomics">
        <title>Draft genome sequencing and assembly of Favolaschia claudopus CIRM-BRFM 2984 isolated from oak limbs.</title>
        <authorList>
            <person name="Navarro D."/>
            <person name="Drula E."/>
            <person name="Chaduli D."/>
            <person name="Cazenave R."/>
            <person name="Ahrendt S."/>
            <person name="Wang J."/>
            <person name="Lipzen A."/>
            <person name="Daum C."/>
            <person name="Barry K."/>
            <person name="Grigoriev I.V."/>
            <person name="Favel A."/>
            <person name="Rosso M.N."/>
            <person name="Martin F."/>
        </authorList>
    </citation>
    <scope>NUCLEOTIDE SEQUENCE [LARGE SCALE GENOMIC DNA]</scope>
    <source>
        <strain evidence="2 3">CIRM-BRFM 2984</strain>
    </source>
</reference>
<sequence>DSEIDPAAYTISPFPLLNQSHGRADCQSLDSPSIVGSALAQQVLQTELQAATEKVAQLEAQERRSNSEGGAHSTRRRLWWLASERRRSHSDLEADLRVAREEISLLVAGINALEANSNFAEDNAAVEGPPPDY</sequence>
<evidence type="ECO:0000256" key="1">
    <source>
        <dbReference type="SAM" id="Coils"/>
    </source>
</evidence>
<feature type="non-terminal residue" evidence="2">
    <location>
        <position position="1"/>
    </location>
</feature>
<organism evidence="2 3">
    <name type="scientific">Favolaschia claudopus</name>
    <dbReference type="NCBI Taxonomy" id="2862362"/>
    <lineage>
        <taxon>Eukaryota</taxon>
        <taxon>Fungi</taxon>
        <taxon>Dikarya</taxon>
        <taxon>Basidiomycota</taxon>
        <taxon>Agaricomycotina</taxon>
        <taxon>Agaricomycetes</taxon>
        <taxon>Agaricomycetidae</taxon>
        <taxon>Agaricales</taxon>
        <taxon>Marasmiineae</taxon>
        <taxon>Mycenaceae</taxon>
        <taxon>Favolaschia</taxon>
    </lineage>
</organism>
<gene>
    <name evidence="2" type="ORF">R3P38DRAFT_2486366</name>
</gene>
<dbReference type="Proteomes" id="UP001362999">
    <property type="component" value="Unassembled WGS sequence"/>
</dbReference>
<feature type="coiled-coil region" evidence="1">
    <location>
        <begin position="41"/>
        <end position="68"/>
    </location>
</feature>
<proteinExistence type="predicted"/>
<comment type="caution">
    <text evidence="2">The sequence shown here is derived from an EMBL/GenBank/DDBJ whole genome shotgun (WGS) entry which is preliminary data.</text>
</comment>
<accession>A0AAW0DAC7</accession>
<name>A0AAW0DAC7_9AGAR</name>
<protein>
    <submittedName>
        <fullName evidence="2">Uncharacterized protein</fullName>
    </submittedName>
</protein>
<evidence type="ECO:0000313" key="3">
    <source>
        <dbReference type="Proteomes" id="UP001362999"/>
    </source>
</evidence>
<keyword evidence="3" id="KW-1185">Reference proteome</keyword>
<dbReference type="EMBL" id="JAWWNJ010000010">
    <property type="protein sequence ID" value="KAK7047046.1"/>
    <property type="molecule type" value="Genomic_DNA"/>
</dbReference>
<feature type="non-terminal residue" evidence="2">
    <location>
        <position position="133"/>
    </location>
</feature>
<dbReference type="AlphaFoldDB" id="A0AAW0DAC7"/>
<keyword evidence="1" id="KW-0175">Coiled coil</keyword>
<evidence type="ECO:0000313" key="2">
    <source>
        <dbReference type="EMBL" id="KAK7047046.1"/>
    </source>
</evidence>